<feature type="transmembrane region" description="Helical" evidence="2">
    <location>
        <begin position="137"/>
        <end position="156"/>
    </location>
</feature>
<feature type="transmembrane region" description="Helical" evidence="2">
    <location>
        <begin position="40"/>
        <end position="61"/>
    </location>
</feature>
<keyword evidence="2" id="KW-1133">Transmembrane helix</keyword>
<feature type="transmembrane region" description="Helical" evidence="2">
    <location>
        <begin position="223"/>
        <end position="244"/>
    </location>
</feature>
<dbReference type="eggNOG" id="COG4292">
    <property type="taxonomic scope" value="Bacteria"/>
</dbReference>
<dbReference type="PATRIC" id="fig|1246995.3.peg.3091"/>
<accession>U5VX09</accession>
<feature type="transmembrane region" description="Helical" evidence="2">
    <location>
        <begin position="73"/>
        <end position="94"/>
    </location>
</feature>
<evidence type="ECO:0000313" key="3">
    <source>
        <dbReference type="EMBL" id="AGZ41327.1"/>
    </source>
</evidence>
<dbReference type="Pfam" id="PF06772">
    <property type="entry name" value="LtrA"/>
    <property type="match status" value="1"/>
</dbReference>
<feature type="transmembrane region" description="Helical" evidence="2">
    <location>
        <begin position="273"/>
        <end position="296"/>
    </location>
</feature>
<dbReference type="KEGG" id="afs:AFR_15225"/>
<feature type="region of interest" description="Disordered" evidence="1">
    <location>
        <begin position="380"/>
        <end position="401"/>
    </location>
</feature>
<dbReference type="STRING" id="1246995.AFR_15225"/>
<evidence type="ECO:0000256" key="1">
    <source>
        <dbReference type="SAM" id="MobiDB-lite"/>
    </source>
</evidence>
<evidence type="ECO:0000256" key="2">
    <source>
        <dbReference type="SAM" id="Phobius"/>
    </source>
</evidence>
<dbReference type="HOGENOM" id="CLU_045667_2_1_11"/>
<reference evidence="3 4" key="1">
    <citation type="journal article" date="2014" name="J. Biotechnol.">
        <title>Complete genome sequence of the actinobacterium Actinoplanes friuliensis HAG 010964, producer of the lipopeptide antibiotic friulimycin.</title>
        <authorList>
            <person name="Ruckert C."/>
            <person name="Szczepanowski R."/>
            <person name="Albersmeier A."/>
            <person name="Goesmann A."/>
            <person name="Fischer N."/>
            <person name="Steinkamper A."/>
            <person name="Puhler A."/>
            <person name="Biener R."/>
            <person name="Schwartz D."/>
            <person name="Kalinowski J."/>
        </authorList>
    </citation>
    <scope>NUCLEOTIDE SEQUENCE [LARGE SCALE GENOMIC DNA]</scope>
    <source>
        <strain evidence="3 4">DSM 7358</strain>
    </source>
</reference>
<feature type="transmembrane region" description="Helical" evidence="2">
    <location>
        <begin position="302"/>
        <end position="324"/>
    </location>
</feature>
<dbReference type="InterPro" id="IPR010640">
    <property type="entry name" value="Low_temperature_requirement_A"/>
</dbReference>
<sequence>MHPAGEDHRATPLELFFDLVYVFATTQIIGYLAHEHSVSGVVQGLLMVALLWGTWSGYTWLGNHSRADRGPLRAGMVVAMAAMFVVALTIPEAWHDAPGGLRGPVVLVSAYLLVRWVHLAVYAVAATGDAGLRRQITVTWIPLLGSAGLLIGGALAGGWVQLLLFTPALVVDWAGIYLTSRHGDWRLHSTTHLTERHGLFVILALGESVVAIGVGAAGRPISLSLVVVAVLGVGVAVCFWWLYFDVVATRAERRLAGAPGESRVRLAVEAYTYGHFPLIAGILLAALGVEGVVAHAGESTPLGYFSASALFGGAAVYLAGHVLFQARMHRSLGVTRLVTTGVLLAAVPLVAAAPPIVGLIGLVTILAGLITVEISRARGDGHDTDQDGGRRLPLPGGTALA</sequence>
<name>U5VX09_9ACTN</name>
<feature type="transmembrane region" description="Helical" evidence="2">
    <location>
        <begin position="12"/>
        <end position="34"/>
    </location>
</feature>
<feature type="compositionally biased region" description="Basic and acidic residues" evidence="1">
    <location>
        <begin position="380"/>
        <end position="390"/>
    </location>
</feature>
<dbReference type="EMBL" id="CP006272">
    <property type="protein sequence ID" value="AGZ41327.1"/>
    <property type="molecule type" value="Genomic_DNA"/>
</dbReference>
<evidence type="ECO:0000313" key="4">
    <source>
        <dbReference type="Proteomes" id="UP000017746"/>
    </source>
</evidence>
<keyword evidence="2" id="KW-0812">Transmembrane</keyword>
<dbReference type="AlphaFoldDB" id="U5VX09"/>
<feature type="transmembrane region" description="Helical" evidence="2">
    <location>
        <begin position="199"/>
        <end position="217"/>
    </location>
</feature>
<dbReference type="PANTHER" id="PTHR36840:SF1">
    <property type="entry name" value="BLL5714 PROTEIN"/>
    <property type="match status" value="1"/>
</dbReference>
<keyword evidence="4" id="KW-1185">Reference proteome</keyword>
<feature type="transmembrane region" description="Helical" evidence="2">
    <location>
        <begin position="106"/>
        <end position="125"/>
    </location>
</feature>
<gene>
    <name evidence="3" type="ORF">AFR_15225</name>
</gene>
<dbReference type="PANTHER" id="PTHR36840">
    <property type="entry name" value="BLL5714 PROTEIN"/>
    <property type="match status" value="1"/>
</dbReference>
<protein>
    <submittedName>
        <fullName evidence="3">Low temperature protein</fullName>
    </submittedName>
</protein>
<proteinExistence type="predicted"/>
<dbReference type="Proteomes" id="UP000017746">
    <property type="component" value="Chromosome"/>
</dbReference>
<keyword evidence="2" id="KW-0472">Membrane</keyword>
<organism evidence="3 4">
    <name type="scientific">Actinoplanes friuliensis DSM 7358</name>
    <dbReference type="NCBI Taxonomy" id="1246995"/>
    <lineage>
        <taxon>Bacteria</taxon>
        <taxon>Bacillati</taxon>
        <taxon>Actinomycetota</taxon>
        <taxon>Actinomycetes</taxon>
        <taxon>Micromonosporales</taxon>
        <taxon>Micromonosporaceae</taxon>
        <taxon>Actinoplanes</taxon>
    </lineage>
</organism>